<reference evidence="4" key="1">
    <citation type="journal article" date="2014" name="Proc. Natl. Acad. Sci. U.S.A.">
        <title>Extensive sampling of basidiomycete genomes demonstrates inadequacy of the white-rot/brown-rot paradigm for wood decay fungi.</title>
        <authorList>
            <person name="Riley R."/>
            <person name="Salamov A.A."/>
            <person name="Brown D.W."/>
            <person name="Nagy L.G."/>
            <person name="Floudas D."/>
            <person name="Held B.W."/>
            <person name="Levasseur A."/>
            <person name="Lombard V."/>
            <person name="Morin E."/>
            <person name="Otillar R."/>
            <person name="Lindquist E.A."/>
            <person name="Sun H."/>
            <person name="LaButti K.M."/>
            <person name="Schmutz J."/>
            <person name="Jabbour D."/>
            <person name="Luo H."/>
            <person name="Baker S.E."/>
            <person name="Pisabarro A.G."/>
            <person name="Walton J.D."/>
            <person name="Blanchette R.A."/>
            <person name="Henrissat B."/>
            <person name="Martin F."/>
            <person name="Cullen D."/>
            <person name="Hibbett D.S."/>
            <person name="Grigoriev I.V."/>
        </authorList>
    </citation>
    <scope>NUCLEOTIDE SEQUENCE [LARGE SCALE GENOMIC DNA]</scope>
    <source>
        <strain evidence="4">CBS 339.88</strain>
    </source>
</reference>
<keyword evidence="4" id="KW-1185">Reference proteome</keyword>
<feature type="domain" description="GH3 middle" evidence="1">
    <location>
        <begin position="377"/>
        <end position="434"/>
    </location>
</feature>
<dbReference type="InterPro" id="IPR055377">
    <property type="entry name" value="GH3_M"/>
</dbReference>
<dbReference type="HOGENOM" id="CLU_032936_0_0_1"/>
<evidence type="ECO:0000259" key="1">
    <source>
        <dbReference type="Pfam" id="PF23571"/>
    </source>
</evidence>
<dbReference type="EMBL" id="KL142370">
    <property type="protein sequence ID" value="KDR82100.1"/>
    <property type="molecule type" value="Genomic_DNA"/>
</dbReference>
<dbReference type="InterPro" id="IPR004993">
    <property type="entry name" value="GH3"/>
</dbReference>
<dbReference type="GO" id="GO:0016881">
    <property type="term" value="F:acid-amino acid ligase activity"/>
    <property type="evidence" value="ECO:0007669"/>
    <property type="project" value="TreeGrafter"/>
</dbReference>
<evidence type="ECO:0008006" key="5">
    <source>
        <dbReference type="Google" id="ProtNLM"/>
    </source>
</evidence>
<evidence type="ECO:0000259" key="2">
    <source>
        <dbReference type="Pfam" id="PF23572"/>
    </source>
</evidence>
<dbReference type="OrthoDB" id="2979464at2759"/>
<dbReference type="PANTHER" id="PTHR31901">
    <property type="entry name" value="GH3 DOMAIN-CONTAINING PROTEIN"/>
    <property type="match status" value="1"/>
</dbReference>
<name>A0A067TFW2_GALM3</name>
<evidence type="ECO:0000313" key="3">
    <source>
        <dbReference type="EMBL" id="KDR82100.1"/>
    </source>
</evidence>
<dbReference type="PANTHER" id="PTHR31901:SF9">
    <property type="entry name" value="GH3 DOMAIN-CONTAINING PROTEIN"/>
    <property type="match status" value="1"/>
</dbReference>
<dbReference type="GO" id="GO:0005737">
    <property type="term" value="C:cytoplasm"/>
    <property type="evidence" value="ECO:0007669"/>
    <property type="project" value="TreeGrafter"/>
</dbReference>
<evidence type="ECO:0000313" key="4">
    <source>
        <dbReference type="Proteomes" id="UP000027222"/>
    </source>
</evidence>
<dbReference type="Proteomes" id="UP000027222">
    <property type="component" value="Unassembled WGS sequence"/>
</dbReference>
<protein>
    <recommendedName>
        <fullName evidence="5">GH3 auxin-responsive promoter</fullName>
    </recommendedName>
</protein>
<dbReference type="AlphaFoldDB" id="A0A067TFW2"/>
<dbReference type="InterPro" id="IPR055378">
    <property type="entry name" value="GH3_C"/>
</dbReference>
<dbReference type="Pfam" id="PF03321">
    <property type="entry name" value="GH3"/>
    <property type="match status" value="1"/>
</dbReference>
<proteinExistence type="predicted"/>
<gene>
    <name evidence="3" type="ORF">GALMADRAFT_221985</name>
</gene>
<organism evidence="3 4">
    <name type="scientific">Galerina marginata (strain CBS 339.88)</name>
    <dbReference type="NCBI Taxonomy" id="685588"/>
    <lineage>
        <taxon>Eukaryota</taxon>
        <taxon>Fungi</taxon>
        <taxon>Dikarya</taxon>
        <taxon>Basidiomycota</taxon>
        <taxon>Agaricomycotina</taxon>
        <taxon>Agaricomycetes</taxon>
        <taxon>Agaricomycetidae</taxon>
        <taxon>Agaricales</taxon>
        <taxon>Agaricineae</taxon>
        <taxon>Strophariaceae</taxon>
        <taxon>Galerina</taxon>
    </lineage>
</organism>
<dbReference type="Pfam" id="PF23572">
    <property type="entry name" value="GH3_C"/>
    <property type="match status" value="1"/>
</dbReference>
<accession>A0A067TFW2</accession>
<feature type="domain" description="GH3 C-terminal" evidence="2">
    <location>
        <begin position="466"/>
        <end position="570"/>
    </location>
</feature>
<dbReference type="Pfam" id="PF23571">
    <property type="entry name" value="GH3_M"/>
    <property type="match status" value="1"/>
</dbReference>
<sequence length="594" mass="66161">MDIPLSPPSSLHTLTPKLKKAVQLRVRNNLSSIITRLSASVFYRESSALESFRHALCIAAVASTSSFTESNTDTHLEAFYSSVPLTSYDAYSTYVSKFLQADNCLISDVRDLLSPGLPIFIAHSSGTSGAAPKHFLKYPDPQYEIQPWDCSDASKKTICRFNSLRVNRVIDIADADGNIVDSFPVSTVSSCRRRSQLAIGAKDDDKLLNQRAKFWTTPFAVSLLPSYHSNIYMTLFFTIMDSALDLMSAPYSTFLYDAIRVLEENWEAMVHAIEHGYLPPQPDLGDYRTYLETFVTPNPERAAELRKIEVGAEGWLKKIWPSLNVVTVILSGQYGRLLPKLRDHFGPSVSLQCPRHGSTECRVGVGYGVDDTNLFCLNYHGHLELLDIEKQRAPQNLSQPWEVVTGKKYEIVATTTDGLWRYMLGDIVEAAGFSPTDGQLLYRYCGRNGVNFCIAGEFVSESLLQQIMASLSDTLGSVLEFTTEVDDRKLVRAYGFFVELEGKTGPAHLALAQVQDSLLLHEGYRKFYDMGRIADPTIRVVAPGTFQAYRAWKIQTTGCAAGQVKVPTTIVDLATMEWLAKRVVYEVQVLGNDG</sequence>